<organism evidence="2 3">
    <name type="scientific">Rhodotorula toruloides</name>
    <name type="common">Yeast</name>
    <name type="synonym">Rhodosporidium toruloides</name>
    <dbReference type="NCBI Taxonomy" id="5286"/>
    <lineage>
        <taxon>Eukaryota</taxon>
        <taxon>Fungi</taxon>
        <taxon>Dikarya</taxon>
        <taxon>Basidiomycota</taxon>
        <taxon>Pucciniomycotina</taxon>
        <taxon>Microbotryomycetes</taxon>
        <taxon>Sporidiobolales</taxon>
        <taxon>Sporidiobolaceae</taxon>
        <taxon>Rhodotorula</taxon>
    </lineage>
</organism>
<protein>
    <submittedName>
        <fullName evidence="2">Uncharacterized protein</fullName>
    </submittedName>
</protein>
<dbReference type="Proteomes" id="UP000239560">
    <property type="component" value="Unassembled WGS sequence"/>
</dbReference>
<evidence type="ECO:0000313" key="3">
    <source>
        <dbReference type="Proteomes" id="UP000239560"/>
    </source>
</evidence>
<gene>
    <name evidence="2" type="ORF">AAT19DRAFT_13663</name>
</gene>
<accession>A0A2T0AC76</accession>
<dbReference type="OrthoDB" id="10284673at2759"/>
<feature type="compositionally biased region" description="Basic and acidic residues" evidence="1">
    <location>
        <begin position="175"/>
        <end position="207"/>
    </location>
</feature>
<dbReference type="EMBL" id="LCTV02000004">
    <property type="protein sequence ID" value="PRQ75606.1"/>
    <property type="molecule type" value="Genomic_DNA"/>
</dbReference>
<proteinExistence type="predicted"/>
<feature type="region of interest" description="Disordered" evidence="1">
    <location>
        <begin position="175"/>
        <end position="211"/>
    </location>
</feature>
<evidence type="ECO:0000256" key="1">
    <source>
        <dbReference type="SAM" id="MobiDB-lite"/>
    </source>
</evidence>
<evidence type="ECO:0000313" key="2">
    <source>
        <dbReference type="EMBL" id="PRQ75606.1"/>
    </source>
</evidence>
<dbReference type="AlphaFoldDB" id="A0A2T0AC76"/>
<reference evidence="2 3" key="1">
    <citation type="journal article" date="2018" name="Elife">
        <title>Functional genomics of lipid metabolism in the oleaginous yeast Rhodosporidium toruloides.</title>
        <authorList>
            <person name="Coradetti S.T."/>
            <person name="Pinel D."/>
            <person name="Geiselman G."/>
            <person name="Ito M."/>
            <person name="Mondo S."/>
            <person name="Reilly M.C."/>
            <person name="Cheng Y.F."/>
            <person name="Bauer S."/>
            <person name="Grigoriev I."/>
            <person name="Gladden J.M."/>
            <person name="Simmons B.A."/>
            <person name="Brem R."/>
            <person name="Arkin A.P."/>
            <person name="Skerker J.M."/>
        </authorList>
    </citation>
    <scope>NUCLEOTIDE SEQUENCE [LARGE SCALE GENOMIC DNA]</scope>
    <source>
        <strain evidence="2 3">NBRC 0880</strain>
    </source>
</reference>
<comment type="caution">
    <text evidence="2">The sequence shown here is derived from an EMBL/GenBank/DDBJ whole genome shotgun (WGS) entry which is preliminary data.</text>
</comment>
<name>A0A2T0AC76_RHOTO</name>
<sequence length="227" mass="26272">MKEALRAHPPYGPVEERIFEMWKDIVYTFAIGWWYKQGSGPLGEPPKRALINAMDRLVDEFGYGRLGLKDLLPSIVHDRNSYVTQIVLQDSTLANYLLEEISEWSEKLRDAAASAVDHQWVAAQRADYAIPGEDNYHEAWAWQTWNADQKVALLRQLLHYLYDVLTTAMVKPAEHKQRTYRSRDMGRHGESSERRRSRSPEHSEHSLAHSLLNQPLSARKARIYGMV</sequence>